<dbReference type="InterPro" id="IPR002470">
    <property type="entry name" value="Peptidase_S9A"/>
</dbReference>
<feature type="domain" description="Peptidase S9A N-terminal" evidence="10">
    <location>
        <begin position="40"/>
        <end position="468"/>
    </location>
</feature>
<evidence type="ECO:0000256" key="7">
    <source>
        <dbReference type="ARBA" id="ARBA00045448"/>
    </source>
</evidence>
<dbReference type="PANTHER" id="PTHR11757:SF19">
    <property type="entry name" value="PROLYL ENDOPEPTIDASE-LIKE"/>
    <property type="match status" value="1"/>
</dbReference>
<dbReference type="InterPro" id="IPR029058">
    <property type="entry name" value="AB_hydrolase_fold"/>
</dbReference>
<name>B9G3Z0_ORYSJ</name>
<evidence type="ECO:0000259" key="10">
    <source>
        <dbReference type="Pfam" id="PF02897"/>
    </source>
</evidence>
<dbReference type="InterPro" id="IPR023302">
    <property type="entry name" value="Pept_S9A_N"/>
</dbReference>
<dbReference type="Pfam" id="PF00326">
    <property type="entry name" value="Peptidase_S9"/>
    <property type="match status" value="1"/>
</dbReference>
<dbReference type="ESTHER" id="orysa-q67uz1">
    <property type="family name" value="S9N_PREPL_Peptidase_S9"/>
</dbReference>
<dbReference type="PRINTS" id="PR00862">
    <property type="entry name" value="PROLIGOPTASE"/>
</dbReference>
<proteinExistence type="inferred from homology"/>
<dbReference type="Gene3D" id="3.40.50.1820">
    <property type="entry name" value="alpha/beta hydrolase"/>
    <property type="match status" value="1"/>
</dbReference>
<keyword evidence="3" id="KW-0378">Hydrolase</keyword>
<dbReference type="Proteomes" id="UP000007752">
    <property type="component" value="Chromosome 9"/>
</dbReference>
<gene>
    <name evidence="11" type="ORF">OsJ_29605</name>
</gene>
<evidence type="ECO:0000256" key="6">
    <source>
        <dbReference type="ARBA" id="ARBA00042165"/>
    </source>
</evidence>
<dbReference type="Pfam" id="PF02897">
    <property type="entry name" value="Peptidase_S9_N"/>
    <property type="match status" value="1"/>
</dbReference>
<feature type="domain" description="Peptidase S9 prolyl oligopeptidase catalytic" evidence="9">
    <location>
        <begin position="564"/>
        <end position="732"/>
    </location>
</feature>
<organism evidence="11">
    <name type="scientific">Oryza sativa subsp. japonica</name>
    <name type="common">Rice</name>
    <dbReference type="NCBI Taxonomy" id="39947"/>
    <lineage>
        <taxon>Eukaryota</taxon>
        <taxon>Viridiplantae</taxon>
        <taxon>Streptophyta</taxon>
        <taxon>Embryophyta</taxon>
        <taxon>Tracheophyta</taxon>
        <taxon>Spermatophyta</taxon>
        <taxon>Magnoliopsida</taxon>
        <taxon>Liliopsida</taxon>
        <taxon>Poales</taxon>
        <taxon>Poaceae</taxon>
        <taxon>BOP clade</taxon>
        <taxon>Oryzoideae</taxon>
        <taxon>Oryzeae</taxon>
        <taxon>Oryzinae</taxon>
        <taxon>Oryza</taxon>
        <taxon>Oryza sativa</taxon>
    </lineage>
</organism>
<keyword evidence="2" id="KW-0645">Protease</keyword>
<evidence type="ECO:0000256" key="3">
    <source>
        <dbReference type="ARBA" id="ARBA00022801"/>
    </source>
</evidence>
<dbReference type="InterPro" id="IPR001375">
    <property type="entry name" value="Peptidase_S9_cat"/>
</dbReference>
<feature type="compositionally biased region" description="Pro residues" evidence="8">
    <location>
        <begin position="25"/>
        <end position="42"/>
    </location>
</feature>
<dbReference type="InterPro" id="IPR051543">
    <property type="entry name" value="Serine_Peptidase_S9A"/>
</dbReference>
<evidence type="ECO:0000256" key="8">
    <source>
        <dbReference type="SAM" id="MobiDB-lite"/>
    </source>
</evidence>
<comment type="similarity">
    <text evidence="1">Belongs to the peptidase S9A family.</text>
</comment>
<dbReference type="Gene3D" id="2.130.10.120">
    <property type="entry name" value="Prolyl oligopeptidase, N-terminal domain"/>
    <property type="match status" value="1"/>
</dbReference>
<dbReference type="GO" id="GO:0006508">
    <property type="term" value="P:proteolysis"/>
    <property type="evidence" value="ECO:0007669"/>
    <property type="project" value="UniProtKB-KW"/>
</dbReference>
<evidence type="ECO:0000256" key="1">
    <source>
        <dbReference type="ARBA" id="ARBA00005228"/>
    </source>
</evidence>
<dbReference type="SUPFAM" id="SSF50993">
    <property type="entry name" value="Peptidase/esterase 'gauge' domain"/>
    <property type="match status" value="1"/>
</dbReference>
<dbReference type="EMBL" id="CM000146">
    <property type="protein sequence ID" value="EEE69838.1"/>
    <property type="molecule type" value="Genomic_DNA"/>
</dbReference>
<dbReference type="PANTHER" id="PTHR11757">
    <property type="entry name" value="PROTEASE FAMILY S9A OLIGOPEPTIDASE"/>
    <property type="match status" value="1"/>
</dbReference>
<evidence type="ECO:0000313" key="11">
    <source>
        <dbReference type="EMBL" id="EEE69838.1"/>
    </source>
</evidence>
<dbReference type="GO" id="GO:0004252">
    <property type="term" value="F:serine-type endopeptidase activity"/>
    <property type="evidence" value="ECO:0007669"/>
    <property type="project" value="InterPro"/>
</dbReference>
<evidence type="ECO:0000256" key="5">
    <source>
        <dbReference type="ARBA" id="ARBA00039290"/>
    </source>
</evidence>
<evidence type="ECO:0000256" key="4">
    <source>
        <dbReference type="ARBA" id="ARBA00022825"/>
    </source>
</evidence>
<reference evidence="11" key="1">
    <citation type="journal article" date="2005" name="PLoS Biol.">
        <title>The genomes of Oryza sativa: a history of duplications.</title>
        <authorList>
            <person name="Yu J."/>
            <person name="Wang J."/>
            <person name="Lin W."/>
            <person name="Li S."/>
            <person name="Li H."/>
            <person name="Zhou J."/>
            <person name="Ni P."/>
            <person name="Dong W."/>
            <person name="Hu S."/>
            <person name="Zeng C."/>
            <person name="Zhang J."/>
            <person name="Zhang Y."/>
            <person name="Li R."/>
            <person name="Xu Z."/>
            <person name="Li S."/>
            <person name="Li X."/>
            <person name="Zheng H."/>
            <person name="Cong L."/>
            <person name="Lin L."/>
            <person name="Yin J."/>
            <person name="Geng J."/>
            <person name="Li G."/>
            <person name="Shi J."/>
            <person name="Liu J."/>
            <person name="Lv H."/>
            <person name="Li J."/>
            <person name="Wang J."/>
            <person name="Deng Y."/>
            <person name="Ran L."/>
            <person name="Shi X."/>
            <person name="Wang X."/>
            <person name="Wu Q."/>
            <person name="Li C."/>
            <person name="Ren X."/>
            <person name="Wang J."/>
            <person name="Wang X."/>
            <person name="Li D."/>
            <person name="Liu D."/>
            <person name="Zhang X."/>
            <person name="Ji Z."/>
            <person name="Zhao W."/>
            <person name="Sun Y."/>
            <person name="Zhang Z."/>
            <person name="Bao J."/>
            <person name="Han Y."/>
            <person name="Dong L."/>
            <person name="Ji J."/>
            <person name="Chen P."/>
            <person name="Wu S."/>
            <person name="Liu J."/>
            <person name="Xiao Y."/>
            <person name="Bu D."/>
            <person name="Tan J."/>
            <person name="Yang L."/>
            <person name="Ye C."/>
            <person name="Zhang J."/>
            <person name="Xu J."/>
            <person name="Zhou Y."/>
            <person name="Yu Y."/>
            <person name="Zhang B."/>
            <person name="Zhuang S."/>
            <person name="Wei H."/>
            <person name="Liu B."/>
            <person name="Lei M."/>
            <person name="Yu H."/>
            <person name="Li Y."/>
            <person name="Xu H."/>
            <person name="Wei S."/>
            <person name="He X."/>
            <person name="Fang L."/>
            <person name="Zhang Z."/>
            <person name="Zhang Y."/>
            <person name="Huang X."/>
            <person name="Su Z."/>
            <person name="Tong W."/>
            <person name="Li J."/>
            <person name="Tong Z."/>
            <person name="Li S."/>
            <person name="Ye J."/>
            <person name="Wang L."/>
            <person name="Fang L."/>
            <person name="Lei T."/>
            <person name="Chen C."/>
            <person name="Chen H."/>
            <person name="Xu Z."/>
            <person name="Li H."/>
            <person name="Huang H."/>
            <person name="Zhang F."/>
            <person name="Xu H."/>
            <person name="Li N."/>
            <person name="Zhao C."/>
            <person name="Li S."/>
            <person name="Dong L."/>
            <person name="Huang Y."/>
            <person name="Li L."/>
            <person name="Xi Y."/>
            <person name="Qi Q."/>
            <person name="Li W."/>
            <person name="Zhang B."/>
            <person name="Hu W."/>
            <person name="Zhang Y."/>
            <person name="Tian X."/>
            <person name="Jiao Y."/>
            <person name="Liang X."/>
            <person name="Jin J."/>
            <person name="Gao L."/>
            <person name="Zheng W."/>
            <person name="Hao B."/>
            <person name="Liu S."/>
            <person name="Wang W."/>
            <person name="Yuan L."/>
            <person name="Cao M."/>
            <person name="McDermott J."/>
            <person name="Samudrala R."/>
            <person name="Wang J."/>
            <person name="Wong G.K."/>
            <person name="Yang H."/>
        </authorList>
    </citation>
    <scope>NUCLEOTIDE SEQUENCE [LARGE SCALE GENOMIC DNA]</scope>
</reference>
<evidence type="ECO:0000256" key="2">
    <source>
        <dbReference type="ARBA" id="ARBA00022670"/>
    </source>
</evidence>
<dbReference type="AlphaFoldDB" id="B9G3Z0"/>
<keyword evidence="4" id="KW-0720">Serine protease</keyword>
<accession>B9G3Z0</accession>
<protein>
    <recommendedName>
        <fullName evidence="5">Prolyl endopeptidase-like</fullName>
    </recommendedName>
    <alternativeName>
        <fullName evidence="6">Prolylendopeptidase-like</fullName>
    </alternativeName>
</protein>
<sequence>MRHQVGLLSRLLLRRHVHRRSKPATAPPPPPPPTPPRPPQKPEPVSIHGETWHDSYAWMGALSDAAAMRHMDVHMEAEEKYAEACLAAAGADRLARKLQLEMASRLASDACTPPVRWGPWLYYRRADEGKQYPVLCRRSAALHSEFISYSDPSAGFDFTAGKRIEQKLVDYNKEAERFGGYSYEELSEVSPDHRFIAYTMYDKDKDSFTLMVRDLVTGTLCDKPRADRVSNISWAMDGKALVYIVTNEDRRPYRLFCSIIGSSKDDVLMLEEPDENIYLNIRHTKDFRFITLNVYLINASDPLSRMRLVWEGESQVHCIVEHHHGRLYLFTDASREGTPVDSHYLMLSDVESPGPKSWKDVFLEEPGVILEDVDFCDTHMVLVLRQGRKLKLCSVKLPFPEHIRVPARLSDFHPFDLSLPNHVCQILPGPNYDYRSSTMRFTISSPVMPDAVVDYNLPNGKWRIVQQQNMLHERTKALYGNAFAASMVKPSSKGGDLSSEDFGDCDWNELSEYYACEYYDVPSKDGVLVPLTLVYSQKHKQEGNPGLLHGHGAYGEILDKRWRSELKSLLDRGWVIAFADVRGGGGYGKKWHQDGARTKKMNSIYDFISCGEFLLEKGIIKENKLAGWGYSAGGLLVASAINTRPDLFRAVVLKVPFLDVCNTLLHPILPLTAIDYEEFGFPVDHEEFLSIRKYSPYDNIQKDVPYPAVFVTSSFNTRFGVWEAAKWVAKVREVTRYDPERPSQLYGLMIWKPKFLSTGDRLTLIKSVLFALPVHYLSVLELPQCSIKEINRKCRGFLWKGQEEGEQQDRPWTTVATVEPKDLRDLYYSASRQEVGDGKNTKFRLADWLPMGSIKSRFQLIFSHVERTGLTVAQGLRNHRWVCDIKGAPSNRAIGEYFQIWDAVQEVQVQGGEEDVTVWKRAANGKFTPASAYELFFMANTEARCGSLIWHTREPSKVKFFMWLAEREVSHGRQSHQARMATPTILPPLHEQ</sequence>
<dbReference type="SUPFAM" id="SSF53474">
    <property type="entry name" value="alpha/beta-Hydrolases"/>
    <property type="match status" value="1"/>
</dbReference>
<reference evidence="11" key="2">
    <citation type="submission" date="2008-12" db="EMBL/GenBank/DDBJ databases">
        <title>Improved gene annotation of the rice (Oryza sativa) genomes.</title>
        <authorList>
            <person name="Wang J."/>
            <person name="Li R."/>
            <person name="Fan W."/>
            <person name="Huang Q."/>
            <person name="Zhang J."/>
            <person name="Zhou Y."/>
            <person name="Hu Y."/>
            <person name="Zi S."/>
            <person name="Li J."/>
            <person name="Ni P."/>
            <person name="Zheng H."/>
            <person name="Zhang Y."/>
            <person name="Zhao M."/>
            <person name="Hao Q."/>
            <person name="McDermott J."/>
            <person name="Samudrala R."/>
            <person name="Kristiansen K."/>
            <person name="Wong G.K.-S."/>
        </authorList>
    </citation>
    <scope>NUCLEOTIDE SEQUENCE</scope>
</reference>
<evidence type="ECO:0000259" key="9">
    <source>
        <dbReference type="Pfam" id="PF00326"/>
    </source>
</evidence>
<feature type="region of interest" description="Disordered" evidence="8">
    <location>
        <begin position="19"/>
        <end position="47"/>
    </location>
</feature>
<comment type="function">
    <text evidence="7">Serine peptidase whose precise substrate specificity remains unclear. Does not cleave peptides after a arginine or lysine residue. Regulates trans-Golgi network morphology and sorting by regulating the membrane binding of the AP-1 complex. May play a role in the regulation of synaptic vesicle exocytosis.</text>
</comment>